<dbReference type="Proteomes" id="UP000789342">
    <property type="component" value="Unassembled WGS sequence"/>
</dbReference>
<keyword evidence="2" id="KW-1185">Reference proteome</keyword>
<comment type="caution">
    <text evidence="1">The sequence shown here is derived from an EMBL/GenBank/DDBJ whole genome shotgun (WGS) entry which is preliminary data.</text>
</comment>
<reference evidence="1" key="1">
    <citation type="submission" date="2021-06" db="EMBL/GenBank/DDBJ databases">
        <authorList>
            <person name="Kallberg Y."/>
            <person name="Tangrot J."/>
            <person name="Rosling A."/>
        </authorList>
    </citation>
    <scope>NUCLEOTIDE SEQUENCE</scope>
    <source>
        <strain evidence="1">CL551</strain>
    </source>
</reference>
<name>A0A9N9ERZ0_9GLOM</name>
<sequence>MILVAHANTPTMDKLEHRLPNKFTQIKCHNIDSGNIESRWYFDPHLYFCNTSYSLPPPPEDMMLGSRGELTREWTGNRV</sequence>
<proteinExistence type="predicted"/>
<dbReference type="EMBL" id="CAJVPV010015448">
    <property type="protein sequence ID" value="CAG8691969.1"/>
    <property type="molecule type" value="Genomic_DNA"/>
</dbReference>
<dbReference type="AlphaFoldDB" id="A0A9N9ERZ0"/>
<organism evidence="1 2">
    <name type="scientific">Acaulospora morrowiae</name>
    <dbReference type="NCBI Taxonomy" id="94023"/>
    <lineage>
        <taxon>Eukaryota</taxon>
        <taxon>Fungi</taxon>
        <taxon>Fungi incertae sedis</taxon>
        <taxon>Mucoromycota</taxon>
        <taxon>Glomeromycotina</taxon>
        <taxon>Glomeromycetes</taxon>
        <taxon>Diversisporales</taxon>
        <taxon>Acaulosporaceae</taxon>
        <taxon>Acaulospora</taxon>
    </lineage>
</organism>
<evidence type="ECO:0000313" key="1">
    <source>
        <dbReference type="EMBL" id="CAG8691969.1"/>
    </source>
</evidence>
<protein>
    <submittedName>
        <fullName evidence="1">6072_t:CDS:1</fullName>
    </submittedName>
</protein>
<gene>
    <name evidence="1" type="ORF">AMORRO_LOCUS11672</name>
</gene>
<accession>A0A9N9ERZ0</accession>
<evidence type="ECO:0000313" key="2">
    <source>
        <dbReference type="Proteomes" id="UP000789342"/>
    </source>
</evidence>